<evidence type="ECO:0008006" key="15">
    <source>
        <dbReference type="Google" id="ProtNLM"/>
    </source>
</evidence>
<feature type="compositionally biased region" description="Low complexity" evidence="9">
    <location>
        <begin position="382"/>
        <end position="392"/>
    </location>
</feature>
<name>A0A8J2RKR5_9CRUS</name>
<feature type="signal peptide" evidence="10">
    <location>
        <begin position="1"/>
        <end position="21"/>
    </location>
</feature>
<dbReference type="GO" id="GO:0008270">
    <property type="term" value="F:zinc ion binding"/>
    <property type="evidence" value="ECO:0007669"/>
    <property type="project" value="UniProtKB-KW"/>
</dbReference>
<dbReference type="Gene3D" id="6.10.140.2220">
    <property type="match status" value="1"/>
</dbReference>
<keyword evidence="14" id="KW-1185">Reference proteome</keyword>
<keyword evidence="2 8" id="KW-0863">Zinc-finger</keyword>
<feature type="region of interest" description="Disordered" evidence="9">
    <location>
        <begin position="467"/>
        <end position="518"/>
    </location>
</feature>
<evidence type="ECO:0000313" key="14">
    <source>
        <dbReference type="Proteomes" id="UP000789390"/>
    </source>
</evidence>
<feature type="chain" id="PRO_5035217213" description="MYND-type domain-containing protein" evidence="10">
    <location>
        <begin position="22"/>
        <end position="1696"/>
    </location>
</feature>
<evidence type="ECO:0000259" key="11">
    <source>
        <dbReference type="PROSITE" id="PS50865"/>
    </source>
</evidence>
<evidence type="ECO:0000256" key="1">
    <source>
        <dbReference type="ARBA" id="ARBA00022723"/>
    </source>
</evidence>
<dbReference type="OrthoDB" id="5958408at2759"/>
<feature type="domain" description="MYND-type" evidence="11">
    <location>
        <begin position="1653"/>
        <end position="1691"/>
    </location>
</feature>
<keyword evidence="6" id="KW-0804">Transcription</keyword>
<reference evidence="13" key="1">
    <citation type="submission" date="2021-11" db="EMBL/GenBank/DDBJ databases">
        <authorList>
            <person name="Schell T."/>
        </authorList>
    </citation>
    <scope>NUCLEOTIDE SEQUENCE</scope>
    <source>
        <strain evidence="13">M5</strain>
    </source>
</reference>
<evidence type="ECO:0000256" key="4">
    <source>
        <dbReference type="ARBA" id="ARBA00023015"/>
    </source>
</evidence>
<dbReference type="SUPFAM" id="SSF144232">
    <property type="entry name" value="HIT/MYND zinc finger-like"/>
    <property type="match status" value="1"/>
</dbReference>
<keyword evidence="7" id="KW-0539">Nucleus</keyword>
<dbReference type="PROSITE" id="PS01360">
    <property type="entry name" value="ZF_MYND_1"/>
    <property type="match status" value="1"/>
</dbReference>
<evidence type="ECO:0000256" key="6">
    <source>
        <dbReference type="ARBA" id="ARBA00023163"/>
    </source>
</evidence>
<keyword evidence="4" id="KW-0805">Transcription regulation</keyword>
<evidence type="ECO:0000259" key="12">
    <source>
        <dbReference type="PROSITE" id="PS51457"/>
    </source>
</evidence>
<dbReference type="SMART" id="SM01025">
    <property type="entry name" value="BEN"/>
    <property type="match status" value="1"/>
</dbReference>
<dbReference type="Pfam" id="PF14737">
    <property type="entry name" value="DUF4470"/>
    <property type="match status" value="1"/>
</dbReference>
<keyword evidence="3" id="KW-0862">Zinc</keyword>
<feature type="region of interest" description="Disordered" evidence="9">
    <location>
        <begin position="370"/>
        <end position="396"/>
    </location>
</feature>
<feature type="compositionally biased region" description="Low complexity" evidence="9">
    <location>
        <begin position="467"/>
        <end position="482"/>
    </location>
</feature>
<evidence type="ECO:0000256" key="10">
    <source>
        <dbReference type="SAM" id="SignalP"/>
    </source>
</evidence>
<keyword evidence="5" id="KW-0238">DNA-binding</keyword>
<evidence type="ECO:0000313" key="13">
    <source>
        <dbReference type="EMBL" id="CAH0101727.1"/>
    </source>
</evidence>
<feature type="compositionally biased region" description="Low complexity" evidence="9">
    <location>
        <begin position="502"/>
        <end position="513"/>
    </location>
</feature>
<protein>
    <recommendedName>
        <fullName evidence="15">MYND-type domain-containing protein</fullName>
    </recommendedName>
</protein>
<keyword evidence="10" id="KW-0732">Signal</keyword>
<sequence>MMNSIAYFLLFVVVLVSDIEATKGKGGGGYGGMSYGSGGGGYGAAPQQIIYVPAPQPVFYQVPAAPRPVIPIPAPSYGGGGYGGGSQGGYGGGGQSAPGSGGYDGSSGGSPVHVHVHSAPAPVSSSYQSVPIAPSYQSQIPVTSYGGGHGGGHSSGYQGSTDYGSAPVPVSYHQAPSVDSYGAPPQAGDVMRSILKRNMGILDGFPPYALYLFEDSYEVGSTSLIDWNGSEAEEFDFSHEHVVFWPERPADSNKGKKLKSKSYPAKVLCFNESKLTLRGIAKDIASGEITIEEVVKNNQVPAEPPCSVDFDGAASRKSKREKKLSFKKKEYVEVMAAPAPSKPAKSSAAKKRTMKSQFNSQTFKMLSDNSAANGDAAESDDSIQQSLSSNSSYKKRNVHDDEDYDFFLDSDKESQHRKETRKQMEYEAMKDKLRFYESFLDLRTQIFDICEMKKRVVKLYSVGKSSVSSQHSSTSSSSSSSSNDEANKNDDAVSYSLAYPATSSPSDESTSHTSKVENPGQIVEKLSKDAKINLFITRLLDYLYTEEFMASTTVTNKRNKSASPSEKGQLDEKELREIIDVTNKRFPPSDVDAQEKLIRTTVGVKFNNVAANVRLAYQVGAQTPFLESRSEIAENSGVHKMQTPLRRVLLEKSTFYYPFGNTGVRNVLKDCQLVGDNIKVLFLGSGDLRNALKTAGNGKNIENLDIHLNDSNPSVVARNILILKIISADGFNIQNEEDISFLWDIWYNAEWPEATRKRFESVLKELLDNNLPDNIVIPKSSYLIDLETVYSNWINITSKSKSESDLLMKKIQKERKTIMFNGWFRLHKIEVDPNESPEALFPDIVDGNAALLASTFKGFPLSFKQEIEEEARPYYSTGSCRLPNGMENVCVNPTMLDPTTYRWQVHYQLSPFDGYLPLTQEEFDTSGDKGILIRSCQGILKNLVADYKKRIDGVKIFFHLEDAVEFCLSESNLVFDVIDCSNLADHIGLVHLINGCEKILADTPGAILFTETINWKFLASSGLEYVEETLCCPLSLIPTIYGLQLLSHVELGSSKPTNNLLGKISPIMFSWKKAPTFQNVTLSPSPDVNRCLNKLAQRCFLPKNLQNCKVSMENTEKTGPRHFLGQLLSSTPFTFSYVVNSMIARVGGGDPLFFRADAVDIPPVYNLSRRTSEAWKNNEIPLQFSSVLQTNLLDQIPVSERGFQHIAAMRLVLAPQDKFANNNLEAIYRQQLSICENDFSDPEIHVIDNFQLDVKQNVVGEIETARISFLLMPDHGLKETHCAFVFDVYNPLLPILIFEIVPCMNVEKYDQPYPFPPKRSQPPVTKSSYMRVDSCIESIDKYSLKIAIECRKNISDLTVSPNQTLPCESVHGLTLSLRQPSGIKPLPLNFPFPILVNEIHATLHRKTRSIDLVLKKALYEPWPCEFQATTTSRWNVDNLKPWKDGSELESELSVHLGIQFKIKEIRSPNETDFRSKMFLRHVRSLIHTLMASNREFFCIQRNDSPQCPDWYVRAHLPLRVSPLGSPILLLSVVDIRLYEKLNLQGKVDVQQSSDDLTRIFNAPRFRAPNNPDGTVLLICTFNTEQEQLFRYVLRLNSTKIIPSNWQKKNLPQGENSPWLATFVSPLYDECPTDGESLDNLLMEKEIKKVPTSCAACKKISENLKRCSRCRSICYCSIQCQRMDWAQHKNLCKNFQN</sequence>
<feature type="domain" description="BEN" evidence="12">
    <location>
        <begin position="518"/>
        <end position="613"/>
    </location>
</feature>
<evidence type="ECO:0000256" key="8">
    <source>
        <dbReference type="PROSITE-ProRule" id="PRU00134"/>
    </source>
</evidence>
<comment type="caution">
    <text evidence="13">The sequence shown here is derived from an EMBL/GenBank/DDBJ whole genome shotgun (WGS) entry which is preliminary data.</text>
</comment>
<dbReference type="GO" id="GO:0005634">
    <property type="term" value="C:nucleus"/>
    <property type="evidence" value="ECO:0007669"/>
    <property type="project" value="TreeGrafter"/>
</dbReference>
<dbReference type="Pfam" id="PF01753">
    <property type="entry name" value="zf-MYND"/>
    <property type="match status" value="1"/>
</dbReference>
<evidence type="ECO:0000256" key="2">
    <source>
        <dbReference type="ARBA" id="ARBA00022771"/>
    </source>
</evidence>
<dbReference type="Pfam" id="PF10523">
    <property type="entry name" value="BEN"/>
    <property type="match status" value="1"/>
</dbReference>
<proteinExistence type="predicted"/>
<evidence type="ECO:0000256" key="3">
    <source>
        <dbReference type="ARBA" id="ARBA00022833"/>
    </source>
</evidence>
<dbReference type="EMBL" id="CAKKLH010000065">
    <property type="protein sequence ID" value="CAH0101727.1"/>
    <property type="molecule type" value="Genomic_DNA"/>
</dbReference>
<dbReference type="GO" id="GO:0003677">
    <property type="term" value="F:DNA binding"/>
    <property type="evidence" value="ECO:0007669"/>
    <property type="project" value="UniProtKB-KW"/>
</dbReference>
<dbReference type="PROSITE" id="PS51457">
    <property type="entry name" value="BEN"/>
    <property type="match status" value="1"/>
</dbReference>
<organism evidence="13 14">
    <name type="scientific">Daphnia galeata</name>
    <dbReference type="NCBI Taxonomy" id="27404"/>
    <lineage>
        <taxon>Eukaryota</taxon>
        <taxon>Metazoa</taxon>
        <taxon>Ecdysozoa</taxon>
        <taxon>Arthropoda</taxon>
        <taxon>Crustacea</taxon>
        <taxon>Branchiopoda</taxon>
        <taxon>Diplostraca</taxon>
        <taxon>Cladocera</taxon>
        <taxon>Anomopoda</taxon>
        <taxon>Daphniidae</taxon>
        <taxon>Daphnia</taxon>
    </lineage>
</organism>
<evidence type="ECO:0000256" key="9">
    <source>
        <dbReference type="SAM" id="MobiDB-lite"/>
    </source>
</evidence>
<dbReference type="InterPro" id="IPR027974">
    <property type="entry name" value="DUF4470"/>
</dbReference>
<feature type="region of interest" description="Disordered" evidence="9">
    <location>
        <begin position="86"/>
        <end position="112"/>
    </location>
</feature>
<dbReference type="Proteomes" id="UP000789390">
    <property type="component" value="Unassembled WGS sequence"/>
</dbReference>
<dbReference type="PANTHER" id="PTHR10237">
    <property type="entry name" value="DEFORMED EPIDERMAL AUTOREGULATORY FACTOR 1 HOMOLOG SUPPRESSIN"/>
    <property type="match status" value="1"/>
</dbReference>
<evidence type="ECO:0000256" key="5">
    <source>
        <dbReference type="ARBA" id="ARBA00023125"/>
    </source>
</evidence>
<dbReference type="InterPro" id="IPR024119">
    <property type="entry name" value="TF_DEAF-1"/>
</dbReference>
<feature type="compositionally biased region" description="Gly residues" evidence="9">
    <location>
        <begin position="86"/>
        <end position="108"/>
    </location>
</feature>
<dbReference type="InterPro" id="IPR018379">
    <property type="entry name" value="BEN_domain"/>
</dbReference>
<accession>A0A8J2RKR5</accession>
<dbReference type="PROSITE" id="PS50865">
    <property type="entry name" value="ZF_MYND_2"/>
    <property type="match status" value="1"/>
</dbReference>
<gene>
    <name evidence="13" type="ORF">DGAL_LOCUS4066</name>
</gene>
<keyword evidence="1" id="KW-0479">Metal-binding</keyword>
<dbReference type="Gene3D" id="1.10.10.2590">
    <property type="entry name" value="BEN domain"/>
    <property type="match status" value="1"/>
</dbReference>
<dbReference type="GO" id="GO:0000981">
    <property type="term" value="F:DNA-binding transcription factor activity, RNA polymerase II-specific"/>
    <property type="evidence" value="ECO:0007669"/>
    <property type="project" value="TreeGrafter"/>
</dbReference>
<dbReference type="PANTHER" id="PTHR10237:SF1">
    <property type="entry name" value="DEFORMED EPIDERMAL AUTOREGULATORY FACTOR 1 HOMOLOG"/>
    <property type="match status" value="1"/>
</dbReference>
<evidence type="ECO:0000256" key="7">
    <source>
        <dbReference type="ARBA" id="ARBA00023242"/>
    </source>
</evidence>
<dbReference type="InterPro" id="IPR002893">
    <property type="entry name" value="Znf_MYND"/>
</dbReference>